<feature type="transmembrane region" description="Helical" evidence="1">
    <location>
        <begin position="443"/>
        <end position="465"/>
    </location>
</feature>
<feature type="transmembrane region" description="Helical" evidence="1">
    <location>
        <begin position="411"/>
        <end position="431"/>
    </location>
</feature>
<evidence type="ECO:0000313" key="3">
    <source>
        <dbReference type="Proteomes" id="UP000244080"/>
    </source>
</evidence>
<dbReference type="EMBL" id="PIGA01000008">
    <property type="protein sequence ID" value="PTP21062.1"/>
    <property type="molecule type" value="Genomic_DNA"/>
</dbReference>
<dbReference type="PANTHER" id="PTHR36178:SF1">
    <property type="entry name" value="SODIUM_GLUTAMATE SYMPORTER"/>
    <property type="match status" value="1"/>
</dbReference>
<feature type="transmembrane region" description="Helical" evidence="1">
    <location>
        <begin position="344"/>
        <end position="367"/>
    </location>
</feature>
<feature type="transmembrane region" description="Helical" evidence="1">
    <location>
        <begin position="6"/>
        <end position="25"/>
    </location>
</feature>
<feature type="transmembrane region" description="Helical" evidence="1">
    <location>
        <begin position="37"/>
        <end position="58"/>
    </location>
</feature>
<name>A0A2T5EKQ0_VIBSP</name>
<proteinExistence type="predicted"/>
<organism evidence="2 3">
    <name type="scientific">Vibrio splendidus</name>
    <dbReference type="NCBI Taxonomy" id="29497"/>
    <lineage>
        <taxon>Bacteria</taxon>
        <taxon>Pseudomonadati</taxon>
        <taxon>Pseudomonadota</taxon>
        <taxon>Gammaproteobacteria</taxon>
        <taxon>Vibrionales</taxon>
        <taxon>Vibrionaceae</taxon>
        <taxon>Vibrio</taxon>
    </lineage>
</organism>
<dbReference type="AlphaFoldDB" id="A0A2T5EKQ0"/>
<sequence length="470" mass="51422">MSSLFFPYVGAFFWVGVLLSFAAFLRSRVTFFQKNLIPSALIGGVIGFVLMNFGLIGMPTQEGWKEIPTSAFGVLVSHLFVFGFIGIGLIQQDEPEADKANSSWIRSGALWLALIYCLIYAIQGITGRTVFELYSYLTSGEIFTGYGYLVSVGFSQNPGAAQAIGGIWENEYGVQSASTVGLAFGAAGFLFAVLIGIPFANQAIKKGWLSEKHLSSMPKPLLTGIMGKGNSEPCAQSTTHSANIDTFAFHFAVMFVLYGAGYVFALAWATFSWPESIEKVRGLGFGMLYVWGMLAGVITRKTLRKVKSCHVLDNSTTRRITGTTVDFMICAVFLAIGINDIQQIIVPFLTTTICASVISFFVIVWFARRMPKYGFERGLAAFGCYTGTVASGLLLLRIVDPEFKSPAAFELAIMNIFILPIVQIIYINLPFVPSSNSIMLPVLTVYVLTVYVVTMIASLFLLGFVKNRAW</sequence>
<dbReference type="PANTHER" id="PTHR36178">
    <property type="entry name" value="SLR0625 PROTEIN"/>
    <property type="match status" value="1"/>
</dbReference>
<dbReference type="Proteomes" id="UP000244080">
    <property type="component" value="Unassembled WGS sequence"/>
</dbReference>
<feature type="transmembrane region" description="Helical" evidence="1">
    <location>
        <begin position="280"/>
        <end position="299"/>
    </location>
</feature>
<protein>
    <submittedName>
        <fullName evidence="2">Sodium:glutamate symporter</fullName>
    </submittedName>
</protein>
<dbReference type="InterPro" id="IPR004445">
    <property type="entry name" value="GltS"/>
</dbReference>
<dbReference type="RefSeq" id="WP_017086642.1">
    <property type="nucleotide sequence ID" value="NZ_CAWNZY010000095.1"/>
</dbReference>
<gene>
    <name evidence="2" type="ORF">CWO36_06430</name>
</gene>
<evidence type="ECO:0000256" key="1">
    <source>
        <dbReference type="SAM" id="Phobius"/>
    </source>
</evidence>
<reference evidence="2 3" key="1">
    <citation type="submission" date="2017-11" db="EMBL/GenBank/DDBJ databases">
        <title>Population delineation of vibrios coincides with oyster pathogenicity.</title>
        <authorList>
            <person name="Bruto M."/>
            <person name="Labreuche Y."/>
            <person name="James A."/>
            <person name="Piel D."/>
            <person name="Chenivesse S."/>
            <person name="Petton B."/>
            <person name="Polz M.F."/>
            <person name="Le Roux F."/>
        </authorList>
    </citation>
    <scope>NUCLEOTIDE SEQUENCE [LARGE SCALE GENOMIC DNA]</scope>
    <source>
        <strain evidence="2 3">1F_55</strain>
    </source>
</reference>
<feature type="transmembrane region" description="Helical" evidence="1">
    <location>
        <begin position="70"/>
        <end position="90"/>
    </location>
</feature>
<dbReference type="GO" id="GO:0015501">
    <property type="term" value="F:glutamate:sodium symporter activity"/>
    <property type="evidence" value="ECO:0007669"/>
    <property type="project" value="InterPro"/>
</dbReference>
<keyword evidence="1" id="KW-1133">Transmembrane helix</keyword>
<keyword evidence="1" id="KW-0472">Membrane</keyword>
<comment type="caution">
    <text evidence="2">The sequence shown here is derived from an EMBL/GenBank/DDBJ whole genome shotgun (WGS) entry which is preliminary data.</text>
</comment>
<dbReference type="GO" id="GO:0015813">
    <property type="term" value="P:L-glutamate transmembrane transport"/>
    <property type="evidence" value="ECO:0007669"/>
    <property type="project" value="InterPro"/>
</dbReference>
<feature type="transmembrane region" description="Helical" evidence="1">
    <location>
        <begin position="110"/>
        <end position="131"/>
    </location>
</feature>
<feature type="transmembrane region" description="Helical" evidence="1">
    <location>
        <begin position="320"/>
        <end position="338"/>
    </location>
</feature>
<feature type="transmembrane region" description="Helical" evidence="1">
    <location>
        <begin position="180"/>
        <end position="200"/>
    </location>
</feature>
<dbReference type="Pfam" id="PF03616">
    <property type="entry name" value="Glt_symporter"/>
    <property type="match status" value="1"/>
</dbReference>
<keyword evidence="1" id="KW-0812">Transmembrane</keyword>
<accession>A0A2T5EKQ0</accession>
<feature type="transmembrane region" description="Helical" evidence="1">
    <location>
        <begin position="247"/>
        <end position="268"/>
    </location>
</feature>
<evidence type="ECO:0000313" key="2">
    <source>
        <dbReference type="EMBL" id="PTP21062.1"/>
    </source>
</evidence>
<dbReference type="GO" id="GO:0016020">
    <property type="term" value="C:membrane"/>
    <property type="evidence" value="ECO:0007669"/>
    <property type="project" value="InterPro"/>
</dbReference>
<feature type="transmembrane region" description="Helical" evidence="1">
    <location>
        <begin position="379"/>
        <end position="399"/>
    </location>
</feature>